<evidence type="ECO:0000313" key="4">
    <source>
        <dbReference type="Proteomes" id="UP000284676"/>
    </source>
</evidence>
<dbReference type="GO" id="GO:0005829">
    <property type="term" value="C:cytosol"/>
    <property type="evidence" value="ECO:0007669"/>
    <property type="project" value="TreeGrafter"/>
</dbReference>
<reference evidence="3 4" key="1">
    <citation type="submission" date="2018-08" db="EMBL/GenBank/DDBJ databases">
        <title>A genome reference for cultivated species of the human gut microbiota.</title>
        <authorList>
            <person name="Zou Y."/>
            <person name="Xue W."/>
            <person name="Luo G."/>
        </authorList>
    </citation>
    <scope>NUCLEOTIDE SEQUENCE [LARGE SCALE GENOMIC DNA]</scope>
    <source>
        <strain evidence="3 4">AM25-1</strain>
    </source>
</reference>
<dbReference type="EMBL" id="QRHL01000001">
    <property type="protein sequence ID" value="RHF74927.1"/>
    <property type="molecule type" value="Genomic_DNA"/>
</dbReference>
<dbReference type="InterPro" id="IPR038987">
    <property type="entry name" value="MoeA-like"/>
</dbReference>
<comment type="catalytic activity">
    <reaction evidence="1">
        <text>adenylyl-molybdopterin + molybdate = Mo-molybdopterin + AMP + H(+)</text>
        <dbReference type="Rhea" id="RHEA:35047"/>
        <dbReference type="ChEBI" id="CHEBI:15378"/>
        <dbReference type="ChEBI" id="CHEBI:36264"/>
        <dbReference type="ChEBI" id="CHEBI:62727"/>
        <dbReference type="ChEBI" id="CHEBI:71302"/>
        <dbReference type="ChEBI" id="CHEBI:456215"/>
    </reaction>
</comment>
<dbReference type="InterPro" id="IPR001453">
    <property type="entry name" value="MoaB/Mog_dom"/>
</dbReference>
<comment type="similarity">
    <text evidence="1">Belongs to the MoeA family.</text>
</comment>
<keyword evidence="1" id="KW-0501">Molybdenum cofactor biosynthesis</keyword>
<comment type="function">
    <text evidence="1">Catalyzes the insertion of molybdate into adenylated molybdopterin with the concomitant release of AMP.</text>
</comment>
<comment type="pathway">
    <text evidence="1">Cofactor biosynthesis; molybdopterin biosynthesis.</text>
</comment>
<keyword evidence="1" id="KW-0460">Magnesium</keyword>
<keyword evidence="1" id="KW-0479">Metal-binding</keyword>
<evidence type="ECO:0000313" key="3">
    <source>
        <dbReference type="EMBL" id="RHF74927.1"/>
    </source>
</evidence>
<accession>A0A414Q2J4</accession>
<dbReference type="Gene3D" id="3.40.980.10">
    <property type="entry name" value="MoaB/Mog-like domain"/>
    <property type="match status" value="1"/>
</dbReference>
<dbReference type="PANTHER" id="PTHR10192:SF28">
    <property type="entry name" value="MOLYBDOPTERIN MOLYBDENUMTRANSFERASE"/>
    <property type="match status" value="1"/>
</dbReference>
<dbReference type="SMART" id="SM00852">
    <property type="entry name" value="MoCF_biosynth"/>
    <property type="match status" value="1"/>
</dbReference>
<dbReference type="AlphaFoldDB" id="A0A414Q2J4"/>
<dbReference type="PANTHER" id="PTHR10192">
    <property type="entry name" value="MOLYBDOPTERIN BIOSYNTHESIS PROTEIN"/>
    <property type="match status" value="1"/>
</dbReference>
<proteinExistence type="inferred from homology"/>
<keyword evidence="1" id="KW-0808">Transferase</keyword>
<evidence type="ECO:0000256" key="1">
    <source>
        <dbReference type="RuleBase" id="RU365090"/>
    </source>
</evidence>
<dbReference type="GO" id="GO:0046872">
    <property type="term" value="F:metal ion binding"/>
    <property type="evidence" value="ECO:0007669"/>
    <property type="project" value="UniProtKB-UniRule"/>
</dbReference>
<dbReference type="UniPathway" id="UPA00344"/>
<dbReference type="InterPro" id="IPR036425">
    <property type="entry name" value="MoaB/Mog-like_dom_sf"/>
</dbReference>
<comment type="caution">
    <text evidence="3">The sequence shown here is derived from an EMBL/GenBank/DDBJ whole genome shotgun (WGS) entry which is preliminary data.</text>
</comment>
<dbReference type="CDD" id="cd03522">
    <property type="entry name" value="MoeA_like"/>
    <property type="match status" value="1"/>
</dbReference>
<dbReference type="GO" id="GO:0061599">
    <property type="term" value="F:molybdopterin molybdotransferase activity"/>
    <property type="evidence" value="ECO:0007669"/>
    <property type="project" value="UniProtKB-UniRule"/>
</dbReference>
<feature type="domain" description="MoaB/Mog" evidence="2">
    <location>
        <begin position="173"/>
        <end position="305"/>
    </location>
</feature>
<keyword evidence="1" id="KW-0500">Molybdenum</keyword>
<protein>
    <recommendedName>
        <fullName evidence="1">Molybdopterin molybdenumtransferase</fullName>
        <ecNumber evidence="1">2.10.1.1</ecNumber>
    </recommendedName>
</protein>
<gene>
    <name evidence="3" type="ORF">DW663_00620</name>
</gene>
<sequence>MKKIKTVDAVGYVLQHDITQILPGEFKGRAFKKGHIIKEEDIPKLLSLGKDHIYVFELGEVGVHENDAALILGDLGRGENIYTDDEIKEGKINFRAKCDGILKVDSENLLELNMLGEISFATLPNNYPVEEGELIGGSRVIPLVVAKEKMEMAKSLIKTPILKVVPYKKYRVGIITTGNEVFYGRIEDKFGQVIKNKLSEYDCEIIGQVLCPDDKEIIKSRAKEFLDKGANMLIFTGGMSVDPDDLTPSSIIEMGGELVTYGAPVLPGAMFLLSYLGDIPMMGLPGCVMFAKRTIFDLVLSRVMTGEKLSKRDIMMYGNGGLCQTCEVCHYPNCSFGKQG</sequence>
<dbReference type="SUPFAM" id="SSF53218">
    <property type="entry name" value="Molybdenum cofactor biosynthesis proteins"/>
    <property type="match status" value="1"/>
</dbReference>
<name>A0A414Q2J4_FUSMR</name>
<dbReference type="GO" id="GO:0006777">
    <property type="term" value="P:Mo-molybdopterin cofactor biosynthetic process"/>
    <property type="evidence" value="ECO:0007669"/>
    <property type="project" value="UniProtKB-UniRule"/>
</dbReference>
<dbReference type="RefSeq" id="WP_118233863.1">
    <property type="nucleotide sequence ID" value="NZ_QRHL01000001.1"/>
</dbReference>
<comment type="cofactor">
    <cofactor evidence="1">
        <name>Mg(2+)</name>
        <dbReference type="ChEBI" id="CHEBI:18420"/>
    </cofactor>
</comment>
<organism evidence="3 4">
    <name type="scientific">Fusobacterium mortiferum</name>
    <dbReference type="NCBI Taxonomy" id="850"/>
    <lineage>
        <taxon>Bacteria</taxon>
        <taxon>Fusobacteriati</taxon>
        <taxon>Fusobacteriota</taxon>
        <taxon>Fusobacteriia</taxon>
        <taxon>Fusobacteriales</taxon>
        <taxon>Fusobacteriaceae</taxon>
        <taxon>Fusobacterium</taxon>
    </lineage>
</organism>
<evidence type="ECO:0000259" key="2">
    <source>
        <dbReference type="SMART" id="SM00852"/>
    </source>
</evidence>
<dbReference type="Proteomes" id="UP000284676">
    <property type="component" value="Unassembled WGS sequence"/>
</dbReference>
<dbReference type="EC" id="2.10.1.1" evidence="1"/>
<dbReference type="Pfam" id="PF00994">
    <property type="entry name" value="MoCF_biosynth"/>
    <property type="match status" value="1"/>
</dbReference>